<dbReference type="EMBL" id="ML120413">
    <property type="protein sequence ID" value="RPA96573.1"/>
    <property type="molecule type" value="Genomic_DNA"/>
</dbReference>
<protein>
    <submittedName>
        <fullName evidence="1">Gamma-glutamyltranspeptidase</fullName>
    </submittedName>
</protein>
<dbReference type="Gene3D" id="3.60.20.40">
    <property type="match status" value="1"/>
</dbReference>
<dbReference type="Proteomes" id="UP000276215">
    <property type="component" value="Unassembled WGS sequence"/>
</dbReference>
<sequence>MDDPFRVFPSRRSVVQSANGIVACSQPLAAQAGLKILRDGGNAADAAVAVAAALNVTEPTSTGIGGDVFCLYYDAATKSIRGLNGSGRSPAALTLSKARSDLSMPAAPAANAPLDGEGGIPMTHVHAVTVPGAAAAWVDVIETFGSGKIGLAGALEEGIRLAEEGAPISLMSSVMWAQEEAHLKVASPNYAEVLKGGTRAPKEGEIVRMPHLAETFRELVRHGKRGFYEGRVAQAIVDVIKGRGGCMELEDLKAHADAGSEIIHPVFMEYGGHRLWECTPNSQGLVALMALGILEKLQKDGVVPDFGKGKECEWKHNSAEYLHVLVEVLRIAFSDGRHWIADPQLGKVPTEGLIDKAYLAERAKLFDPHKRNNKIAHGTPAFQSCDTVYFSVTDKYGNGCSFINSNYGGFGSGIIPYHCGFALQNRGCGFSLHHSHPNALTPRKRPYHTIIPSLITDTSNNLHSVMGVMGGFMQPQGHLQVFLNLLVWGMNPQQAVDAPRISVGKPYDPRVTGVSVEEGVVGEEEVLKGLEGKGHDAMLVRGWYRAIFGRGQVVRCSYDVEDGQEDGGTRVWSAGSDMRGDGHAVGY</sequence>
<dbReference type="InterPro" id="IPR043137">
    <property type="entry name" value="GGT_ssub_C"/>
</dbReference>
<dbReference type="OrthoDB" id="2015213at2759"/>
<name>A0A3N4JE68_9PEZI</name>
<dbReference type="SUPFAM" id="SSF56235">
    <property type="entry name" value="N-terminal nucleophile aminohydrolases (Ntn hydrolases)"/>
    <property type="match status" value="1"/>
</dbReference>
<evidence type="ECO:0000313" key="1">
    <source>
        <dbReference type="EMBL" id="RPA96573.1"/>
    </source>
</evidence>
<accession>A0A3N4JE68</accession>
<dbReference type="PANTHER" id="PTHR43881">
    <property type="entry name" value="GAMMA-GLUTAMYLTRANSPEPTIDASE (AFU_ORTHOLOGUE AFUA_4G13580)"/>
    <property type="match status" value="1"/>
</dbReference>
<dbReference type="InterPro" id="IPR043138">
    <property type="entry name" value="GGT_lsub"/>
</dbReference>
<dbReference type="InterPro" id="IPR029055">
    <property type="entry name" value="Ntn_hydrolases_N"/>
</dbReference>
<dbReference type="Pfam" id="PF01019">
    <property type="entry name" value="G_glu_transpept"/>
    <property type="match status" value="1"/>
</dbReference>
<dbReference type="PANTHER" id="PTHR43881:SF1">
    <property type="entry name" value="GAMMA-GLUTAMYLTRANSPEPTIDASE (AFU_ORTHOLOGUE AFUA_4G13580)"/>
    <property type="match status" value="1"/>
</dbReference>
<proteinExistence type="predicted"/>
<evidence type="ECO:0000313" key="2">
    <source>
        <dbReference type="Proteomes" id="UP000276215"/>
    </source>
</evidence>
<dbReference type="InterPro" id="IPR052896">
    <property type="entry name" value="GGT-like_enzyme"/>
</dbReference>
<dbReference type="Gene3D" id="1.10.246.130">
    <property type="match status" value="1"/>
</dbReference>
<dbReference type="AlphaFoldDB" id="A0A3N4JE68"/>
<dbReference type="PRINTS" id="PR01210">
    <property type="entry name" value="GGTRANSPTASE"/>
</dbReference>
<reference evidence="1 2" key="1">
    <citation type="journal article" date="2018" name="Nat. Ecol. Evol.">
        <title>Pezizomycetes genomes reveal the molecular basis of ectomycorrhizal truffle lifestyle.</title>
        <authorList>
            <person name="Murat C."/>
            <person name="Payen T."/>
            <person name="Noel B."/>
            <person name="Kuo A."/>
            <person name="Morin E."/>
            <person name="Chen J."/>
            <person name="Kohler A."/>
            <person name="Krizsan K."/>
            <person name="Balestrini R."/>
            <person name="Da Silva C."/>
            <person name="Montanini B."/>
            <person name="Hainaut M."/>
            <person name="Levati E."/>
            <person name="Barry K.W."/>
            <person name="Belfiori B."/>
            <person name="Cichocki N."/>
            <person name="Clum A."/>
            <person name="Dockter R.B."/>
            <person name="Fauchery L."/>
            <person name="Guy J."/>
            <person name="Iotti M."/>
            <person name="Le Tacon F."/>
            <person name="Lindquist E.A."/>
            <person name="Lipzen A."/>
            <person name="Malagnac F."/>
            <person name="Mello A."/>
            <person name="Molinier V."/>
            <person name="Miyauchi S."/>
            <person name="Poulain J."/>
            <person name="Riccioni C."/>
            <person name="Rubini A."/>
            <person name="Sitrit Y."/>
            <person name="Splivallo R."/>
            <person name="Traeger S."/>
            <person name="Wang M."/>
            <person name="Zifcakova L."/>
            <person name="Wipf D."/>
            <person name="Zambonelli A."/>
            <person name="Paolocci F."/>
            <person name="Nowrousian M."/>
            <person name="Ottonello S."/>
            <person name="Baldrian P."/>
            <person name="Spatafora J.W."/>
            <person name="Henrissat B."/>
            <person name="Nagy L.G."/>
            <person name="Aury J.M."/>
            <person name="Wincker P."/>
            <person name="Grigoriev I.V."/>
            <person name="Bonfante P."/>
            <person name="Martin F.M."/>
        </authorList>
    </citation>
    <scope>NUCLEOTIDE SEQUENCE [LARGE SCALE GENOMIC DNA]</scope>
    <source>
        <strain evidence="1 2">120613-1</strain>
    </source>
</reference>
<keyword evidence="2" id="KW-1185">Reference proteome</keyword>
<dbReference type="PROSITE" id="PS51257">
    <property type="entry name" value="PROKAR_LIPOPROTEIN"/>
    <property type="match status" value="1"/>
</dbReference>
<organism evidence="1 2">
    <name type="scientific">Choiromyces venosus 120613-1</name>
    <dbReference type="NCBI Taxonomy" id="1336337"/>
    <lineage>
        <taxon>Eukaryota</taxon>
        <taxon>Fungi</taxon>
        <taxon>Dikarya</taxon>
        <taxon>Ascomycota</taxon>
        <taxon>Pezizomycotina</taxon>
        <taxon>Pezizomycetes</taxon>
        <taxon>Pezizales</taxon>
        <taxon>Tuberaceae</taxon>
        <taxon>Choiromyces</taxon>
    </lineage>
</organism>
<dbReference type="STRING" id="1336337.A0A3N4JE68"/>
<gene>
    <name evidence="1" type="ORF">L873DRAFT_1829382</name>
</gene>